<protein>
    <submittedName>
        <fullName evidence="1">Uncharacterized protein</fullName>
    </submittedName>
</protein>
<dbReference type="Proteomes" id="UP000178700">
    <property type="component" value="Unassembled WGS sequence"/>
</dbReference>
<accession>A0A1F6V7X7</accession>
<dbReference type="AlphaFoldDB" id="A0A1F6V7X7"/>
<evidence type="ECO:0000313" key="2">
    <source>
        <dbReference type="Proteomes" id="UP000178700"/>
    </source>
</evidence>
<comment type="caution">
    <text evidence="1">The sequence shown here is derived from an EMBL/GenBank/DDBJ whole genome shotgun (WGS) entry which is preliminary data.</text>
</comment>
<proteinExistence type="predicted"/>
<reference evidence="1 2" key="1">
    <citation type="journal article" date="2016" name="Nat. Commun.">
        <title>Thousands of microbial genomes shed light on interconnected biogeochemical processes in an aquifer system.</title>
        <authorList>
            <person name="Anantharaman K."/>
            <person name="Brown C.T."/>
            <person name="Hug L.A."/>
            <person name="Sharon I."/>
            <person name="Castelle C.J."/>
            <person name="Probst A.J."/>
            <person name="Thomas B.C."/>
            <person name="Singh A."/>
            <person name="Wilkins M.J."/>
            <person name="Karaoz U."/>
            <person name="Brodie E.L."/>
            <person name="Williams K.H."/>
            <person name="Hubbard S.S."/>
            <person name="Banfield J.F."/>
        </authorList>
    </citation>
    <scope>NUCLEOTIDE SEQUENCE [LARGE SCALE GENOMIC DNA]</scope>
</reference>
<gene>
    <name evidence="1" type="ORF">A2642_04525</name>
</gene>
<organism evidence="1 2">
    <name type="scientific">Candidatus Nomurabacteria bacterium RIFCSPHIGHO2_01_FULL_39_10</name>
    <dbReference type="NCBI Taxonomy" id="1801733"/>
    <lineage>
        <taxon>Bacteria</taxon>
        <taxon>Candidatus Nomuraibacteriota</taxon>
    </lineage>
</organism>
<evidence type="ECO:0000313" key="1">
    <source>
        <dbReference type="EMBL" id="OGI65584.1"/>
    </source>
</evidence>
<dbReference type="EMBL" id="MFTJ01000025">
    <property type="protein sequence ID" value="OGI65584.1"/>
    <property type="molecule type" value="Genomic_DNA"/>
</dbReference>
<sequence>MTFSRFGIDLFNTLARRAQAPRFSLDEKVRIVQEIFNGKVPTYLWYNAGDAKGINGRDRASILECTGAPGDFGCLELHASNYVSGFGLRVRGATHVVSSVDMDGKQAELYLANSQNMGPSPLRDIRVNFPEGFVYAPIYKQNFVESLGLRYEETQFS</sequence>
<name>A0A1F6V7X7_9BACT</name>